<organism evidence="1 2">
    <name type="scientific">Nguyenibacter vanlangensis</name>
    <dbReference type="NCBI Taxonomy" id="1216886"/>
    <lineage>
        <taxon>Bacteria</taxon>
        <taxon>Pseudomonadati</taxon>
        <taxon>Pseudomonadota</taxon>
        <taxon>Alphaproteobacteria</taxon>
        <taxon>Acetobacterales</taxon>
        <taxon>Acetobacteraceae</taxon>
        <taxon>Nguyenibacter</taxon>
    </lineage>
</organism>
<dbReference type="Gene3D" id="3.20.20.30">
    <property type="entry name" value="Luciferase-like domain"/>
    <property type="match status" value="1"/>
</dbReference>
<comment type="caution">
    <text evidence="1">The sequence shown here is derived from an EMBL/GenBank/DDBJ whole genome shotgun (WGS) entry which is preliminary data.</text>
</comment>
<dbReference type="AlphaFoldDB" id="A0A7Y7IUM8"/>
<evidence type="ECO:0000313" key="2">
    <source>
        <dbReference type="Proteomes" id="UP000534870"/>
    </source>
</evidence>
<dbReference type="Proteomes" id="UP000534870">
    <property type="component" value="Unassembled WGS sequence"/>
</dbReference>
<protein>
    <submittedName>
        <fullName evidence="1">LLM class flavin-dependent oxidoreductase</fullName>
    </submittedName>
</protein>
<dbReference type="InterPro" id="IPR036661">
    <property type="entry name" value="Luciferase-like_sf"/>
</dbReference>
<accession>A0A7Y7IUM8</accession>
<name>A0A7Y7IUM8_9PROT</name>
<evidence type="ECO:0000313" key="1">
    <source>
        <dbReference type="EMBL" id="NVN10096.1"/>
    </source>
</evidence>
<dbReference type="SUPFAM" id="SSF51679">
    <property type="entry name" value="Bacterial luciferase-like"/>
    <property type="match status" value="1"/>
</dbReference>
<reference evidence="1 2" key="1">
    <citation type="submission" date="2020-06" db="EMBL/GenBank/DDBJ databases">
        <title>Description of novel acetic acid bacteria.</title>
        <authorList>
            <person name="Sombolestani A."/>
        </authorList>
    </citation>
    <scope>NUCLEOTIDE SEQUENCE [LARGE SCALE GENOMIC DNA]</scope>
    <source>
        <strain evidence="1 2">LMG 31431</strain>
    </source>
</reference>
<feature type="non-terminal residue" evidence="1">
    <location>
        <position position="1"/>
    </location>
</feature>
<dbReference type="GO" id="GO:0016705">
    <property type="term" value="F:oxidoreductase activity, acting on paired donors, with incorporation or reduction of molecular oxygen"/>
    <property type="evidence" value="ECO:0007669"/>
    <property type="project" value="InterPro"/>
</dbReference>
<sequence>AGQAQQSDAWIAANMDGRFVYPGDLDRLAAQARHWRGMRDDRAPFITAFHLDLADDPDEPFQPVSFGGRVGRKGFLDHLGRLRAIGVDHVAVLLRRSVRPVEEVLDELAGDVLPRLGSRPGLDHPAPAAA</sequence>
<proteinExistence type="predicted"/>
<gene>
    <name evidence="1" type="ORF">HUK84_02855</name>
</gene>
<dbReference type="EMBL" id="JABXXP010000017">
    <property type="protein sequence ID" value="NVN10096.1"/>
    <property type="molecule type" value="Genomic_DNA"/>
</dbReference>